<comment type="caution">
    <text evidence="1">The sequence shown here is derived from an EMBL/GenBank/DDBJ whole genome shotgun (WGS) entry which is preliminary data.</text>
</comment>
<dbReference type="EMBL" id="NHPB01000046">
    <property type="protein sequence ID" value="OYR70554.1"/>
    <property type="molecule type" value="Genomic_DNA"/>
</dbReference>
<dbReference type="Proteomes" id="UP000216758">
    <property type="component" value="Unassembled WGS sequence"/>
</dbReference>
<protein>
    <recommendedName>
        <fullName evidence="3">Apea-like HEPN domain-containing protein</fullName>
    </recommendedName>
</protein>
<evidence type="ECO:0000313" key="2">
    <source>
        <dbReference type="Proteomes" id="UP000216758"/>
    </source>
</evidence>
<gene>
    <name evidence="1" type="ORF">DJ78_08395</name>
</gene>
<evidence type="ECO:0008006" key="3">
    <source>
        <dbReference type="Google" id="ProtNLM"/>
    </source>
</evidence>
<evidence type="ECO:0000313" key="1">
    <source>
        <dbReference type="EMBL" id="OYR70554.1"/>
    </source>
</evidence>
<dbReference type="RefSeq" id="WP_094583010.1">
    <property type="nucleotide sequence ID" value="NZ_NHPB01000046.1"/>
</dbReference>
<proteinExistence type="predicted"/>
<dbReference type="AlphaFoldDB" id="A0A256JNS6"/>
<accession>A0A256JNS6</accession>
<name>A0A256JNS6_HALEZ</name>
<organism evidence="1 2">
    <name type="scientific">Halorubrum ezzemoulense</name>
    <name type="common">Halorubrum chaoviator</name>
    <dbReference type="NCBI Taxonomy" id="337243"/>
    <lineage>
        <taxon>Archaea</taxon>
        <taxon>Methanobacteriati</taxon>
        <taxon>Methanobacteriota</taxon>
        <taxon>Stenosarchaea group</taxon>
        <taxon>Halobacteria</taxon>
        <taxon>Halobacteriales</taxon>
        <taxon>Haloferacaceae</taxon>
        <taxon>Halorubrum</taxon>
    </lineage>
</organism>
<reference evidence="1 2" key="1">
    <citation type="journal article" date="2014" name="Front. Microbiol.">
        <title>Population and genomic analysis of the genus Halorubrum.</title>
        <authorList>
            <person name="Fullmer M.S."/>
            <person name="Soucy S.M."/>
            <person name="Swithers K.S."/>
            <person name="Makkay A.M."/>
            <person name="Wheeler R."/>
            <person name="Ventosa A."/>
            <person name="Gogarten J.P."/>
            <person name="Papke R.T."/>
        </authorList>
    </citation>
    <scope>NUCLEOTIDE SEQUENCE [LARGE SCALE GENOMIC DNA]</scope>
    <source>
        <strain evidence="1 2">G37</strain>
    </source>
</reference>
<sequence>MTLKSEVHDDVKSACRSYISSIEQGEDEVPTDTVYRLTGSGLRFREPKEVDRPSLALRRNPGEHYSSEFASVSQYIADELDFEMVPEVDIDGEGDTHVVNAELSGRLEDSLRDFTGLVMDYSGSFVFNDADFEAAYDNQFEPDYADRGEYEILVPLKGVQAGSDISLGTSLRFDSQFDGPYHISDIAVTDISDTEWNGIATFDAPFDASNNVQIPEVVQDYSYSKVLRVTIERRRQNVREYILENRGENPDELLAESVSVLTVDSLSYMIHDDLVRELVDTLERTFHHYKPRCDPGFGTGYILSPSWMSYRDISEDIVDELYVERDAGHGELVLEDGQNSFKTFWDKYASYFTDQDTHYDKPLVRFEEMFHKRRNEDAILDCLIALEGTLLRGTQGSSYTFRLGLRGSFLLDGSNQLAWNREKTREFLSGLYAIRGEIVHQDRSLEDAIDEVNNSEIENYSASSLAEEARVVFAKIILRYIDHDINHGLSIDEVNQHMDQAALNASYSPGP</sequence>
<dbReference type="OrthoDB" id="350185at2157"/>